<protein>
    <submittedName>
        <fullName evidence="3">Uncharacterized protein</fullName>
    </submittedName>
</protein>
<dbReference type="WBParaSite" id="ACRNAN_scaffold1194.g25223.t1">
    <property type="protein sequence ID" value="ACRNAN_scaffold1194.g25223.t1"/>
    <property type="gene ID" value="ACRNAN_scaffold1194.g25223"/>
</dbReference>
<evidence type="ECO:0000256" key="1">
    <source>
        <dbReference type="SAM" id="Phobius"/>
    </source>
</evidence>
<keyword evidence="1" id="KW-0812">Transmembrane</keyword>
<feature type="transmembrane region" description="Helical" evidence="1">
    <location>
        <begin position="78"/>
        <end position="97"/>
    </location>
</feature>
<evidence type="ECO:0000313" key="3">
    <source>
        <dbReference type="WBParaSite" id="ACRNAN_scaffold1194.g25223.t1"/>
    </source>
</evidence>
<organism evidence="2 3">
    <name type="scientific">Acrobeloides nanus</name>
    <dbReference type="NCBI Taxonomy" id="290746"/>
    <lineage>
        <taxon>Eukaryota</taxon>
        <taxon>Metazoa</taxon>
        <taxon>Ecdysozoa</taxon>
        <taxon>Nematoda</taxon>
        <taxon>Chromadorea</taxon>
        <taxon>Rhabditida</taxon>
        <taxon>Tylenchina</taxon>
        <taxon>Cephalobomorpha</taxon>
        <taxon>Cephaloboidea</taxon>
        <taxon>Cephalobidae</taxon>
        <taxon>Acrobeloides</taxon>
    </lineage>
</organism>
<dbReference type="Pfam" id="PF10320">
    <property type="entry name" value="7TM_GPCR_Srsx"/>
    <property type="match status" value="1"/>
</dbReference>
<feature type="transmembrane region" description="Helical" evidence="1">
    <location>
        <begin position="45"/>
        <end position="66"/>
    </location>
</feature>
<keyword evidence="1" id="KW-1133">Transmembrane helix</keyword>
<keyword evidence="2" id="KW-1185">Reference proteome</keyword>
<evidence type="ECO:0000313" key="2">
    <source>
        <dbReference type="Proteomes" id="UP000887540"/>
    </source>
</evidence>
<dbReference type="InterPro" id="IPR019424">
    <property type="entry name" value="7TM_GPCR_Srsx"/>
</dbReference>
<accession>A0A914CMG2</accession>
<dbReference type="Proteomes" id="UP000887540">
    <property type="component" value="Unplaced"/>
</dbReference>
<dbReference type="AlphaFoldDB" id="A0A914CMG2"/>
<sequence>MIGLPLLAGISCNAAAYVYMRSEAENLVICSQSEFVRAPLKTPRYIFNLTISGCLVIIYVIIWVLVKTIKKPTTHTKKILTSLTVITLLTVGTWPASKIINGKPAIMGACKHCGAKYLNNATRMLTRQWMTIRSA</sequence>
<reference evidence="3" key="1">
    <citation type="submission" date="2022-11" db="UniProtKB">
        <authorList>
            <consortium name="WormBaseParasite"/>
        </authorList>
    </citation>
    <scope>IDENTIFICATION</scope>
</reference>
<proteinExistence type="predicted"/>
<name>A0A914CMG2_9BILA</name>
<keyword evidence="1" id="KW-0472">Membrane</keyword>